<dbReference type="PANTHER" id="PTHR46630">
    <property type="entry name" value="TETRATRICOPEPTIDE REPEAT PROTEIN 29"/>
    <property type="match status" value="1"/>
</dbReference>
<dbReference type="RefSeq" id="WP_051651610.1">
    <property type="nucleotide sequence ID" value="NZ_DAMANS010000002.1"/>
</dbReference>
<evidence type="ECO:0000256" key="1">
    <source>
        <dbReference type="ARBA" id="ARBA00004496"/>
    </source>
</evidence>
<evidence type="ECO:0000256" key="5">
    <source>
        <dbReference type="ARBA" id="ARBA00038253"/>
    </source>
</evidence>
<evidence type="ECO:0000256" key="3">
    <source>
        <dbReference type="ARBA" id="ARBA00022737"/>
    </source>
</evidence>
<comment type="subcellular location">
    <subcellularLocation>
        <location evidence="1">Cytoplasm</location>
    </subcellularLocation>
</comment>
<evidence type="ECO:0000256" key="4">
    <source>
        <dbReference type="ARBA" id="ARBA00022803"/>
    </source>
</evidence>
<evidence type="ECO:0000256" key="6">
    <source>
        <dbReference type="PROSITE-ProRule" id="PRU00339"/>
    </source>
</evidence>
<dbReference type="Pfam" id="PF01381">
    <property type="entry name" value="HTH_3"/>
    <property type="match status" value="1"/>
</dbReference>
<organism evidence="9 10">
    <name type="scientific">Proteiniclasticum ruminis</name>
    <dbReference type="NCBI Taxonomy" id="398199"/>
    <lineage>
        <taxon>Bacteria</taxon>
        <taxon>Bacillati</taxon>
        <taxon>Bacillota</taxon>
        <taxon>Clostridia</taxon>
        <taxon>Eubacteriales</taxon>
        <taxon>Clostridiaceae</taxon>
        <taxon>Proteiniclasticum</taxon>
    </lineage>
</organism>
<dbReference type="Proteomes" id="UP000183255">
    <property type="component" value="Unassembled WGS sequence"/>
</dbReference>
<dbReference type="SMART" id="SM00530">
    <property type="entry name" value="HTH_XRE"/>
    <property type="match status" value="1"/>
</dbReference>
<dbReference type="PROSITE" id="PS50001">
    <property type="entry name" value="SH2"/>
    <property type="match status" value="1"/>
</dbReference>
<keyword evidence="2" id="KW-0963">Cytoplasm</keyword>
<name>A0A1G8PPP6_9CLOT</name>
<keyword evidence="3" id="KW-0677">Repeat</keyword>
<dbReference type="PROSITE" id="PS50005">
    <property type="entry name" value="TPR"/>
    <property type="match status" value="1"/>
</dbReference>
<feature type="repeat" description="TPR" evidence="6">
    <location>
        <begin position="277"/>
        <end position="310"/>
    </location>
</feature>
<dbReference type="InterPro" id="IPR051476">
    <property type="entry name" value="Bac_ResReg_Asp_Phosphatase"/>
</dbReference>
<accession>A0A1G8PPP6</accession>
<dbReference type="Gene3D" id="1.25.40.10">
    <property type="entry name" value="Tetratricopeptide repeat domain"/>
    <property type="match status" value="2"/>
</dbReference>
<dbReference type="GO" id="GO:0005737">
    <property type="term" value="C:cytoplasm"/>
    <property type="evidence" value="ECO:0007669"/>
    <property type="project" value="UniProtKB-SubCell"/>
</dbReference>
<protein>
    <submittedName>
        <fullName evidence="9">Tetratricopeptide repeat-containing protein</fullName>
    </submittedName>
</protein>
<dbReference type="InterPro" id="IPR011990">
    <property type="entry name" value="TPR-like_helical_dom_sf"/>
</dbReference>
<feature type="domain" description="SH2" evidence="7">
    <location>
        <begin position="200"/>
        <end position="302"/>
    </location>
</feature>
<dbReference type="PROSITE" id="PS50943">
    <property type="entry name" value="HTH_CROC1"/>
    <property type="match status" value="1"/>
</dbReference>
<dbReference type="PANTHER" id="PTHR46630:SF1">
    <property type="entry name" value="TETRATRICOPEPTIDE REPEAT PROTEIN 29"/>
    <property type="match status" value="1"/>
</dbReference>
<dbReference type="SUPFAM" id="SSF47413">
    <property type="entry name" value="lambda repressor-like DNA-binding domains"/>
    <property type="match status" value="1"/>
</dbReference>
<dbReference type="SMART" id="SM00028">
    <property type="entry name" value="TPR"/>
    <property type="match status" value="5"/>
</dbReference>
<keyword evidence="4 6" id="KW-0802">TPR repeat</keyword>
<evidence type="ECO:0000259" key="8">
    <source>
        <dbReference type="PROSITE" id="PS50943"/>
    </source>
</evidence>
<dbReference type="InterPro" id="IPR000980">
    <property type="entry name" value="SH2"/>
</dbReference>
<dbReference type="InterPro" id="IPR010982">
    <property type="entry name" value="Lambda_DNA-bd_dom_sf"/>
</dbReference>
<evidence type="ECO:0000313" key="10">
    <source>
        <dbReference type="Proteomes" id="UP000183255"/>
    </source>
</evidence>
<dbReference type="EMBL" id="FNDZ01000005">
    <property type="protein sequence ID" value="SDI94413.1"/>
    <property type="molecule type" value="Genomic_DNA"/>
</dbReference>
<feature type="domain" description="HTH cro/C1-type" evidence="8">
    <location>
        <begin position="10"/>
        <end position="63"/>
    </location>
</feature>
<sequence length="431" mass="50067">MEVLSLGEKVKKRRKELNMTLKDVAGNRVTPGQISLVESSKSNPSMDLLDYLAETLEVSVEYFMESESTQADRICKYFAQMAEVHIELEELDKAAKYIEKGDRYIEKYNLILPEAKNLYLKGMLEIRKKNFTKAFDYLFQCNIIYSTHNFKGSYIDNFMLVAKTCMQDESLPMAISYFHKSEALFEEGVLTDEIMLAKVYFYLAVAYKKSGNLEKSKEYTLKSTEKFEIMSDKKAYGQFLTRLAEKNEVEGNFEEAFKYSAMSLEIFHDILGESEMGEIELNLGKLYEDFESYDEALEHYRKAETIYSKDPKKITEVYLHLSLCLANLNRKEATYEMLQRLDRMILEEDFLGNIELYRVKSKVESLFKNTRGAVNNLILALNTAKEKKLKKEEAEIMLLMAKFYLDKGKTVDSFKLLEKSMSMMKEGEVEA</sequence>
<dbReference type="GO" id="GO:0003677">
    <property type="term" value="F:DNA binding"/>
    <property type="evidence" value="ECO:0007669"/>
    <property type="project" value="InterPro"/>
</dbReference>
<dbReference type="InterPro" id="IPR019734">
    <property type="entry name" value="TPR_rpt"/>
</dbReference>
<dbReference type="Gene3D" id="1.10.260.40">
    <property type="entry name" value="lambda repressor-like DNA-binding domains"/>
    <property type="match status" value="1"/>
</dbReference>
<gene>
    <name evidence="9" type="ORF">SAMN05421804_105167</name>
</gene>
<dbReference type="CDD" id="cd00093">
    <property type="entry name" value="HTH_XRE"/>
    <property type="match status" value="1"/>
</dbReference>
<evidence type="ECO:0000259" key="7">
    <source>
        <dbReference type="PROSITE" id="PS50001"/>
    </source>
</evidence>
<reference evidence="9 10" key="1">
    <citation type="submission" date="2016-10" db="EMBL/GenBank/DDBJ databases">
        <authorList>
            <person name="de Groot N.N."/>
        </authorList>
    </citation>
    <scope>NUCLEOTIDE SEQUENCE [LARGE SCALE GENOMIC DNA]</scope>
    <source>
        <strain evidence="9 10">CGMCC 1.5058</strain>
    </source>
</reference>
<dbReference type="AlphaFoldDB" id="A0A1G8PPP6"/>
<dbReference type="Pfam" id="PF13424">
    <property type="entry name" value="TPR_12"/>
    <property type="match status" value="1"/>
</dbReference>
<evidence type="ECO:0000256" key="2">
    <source>
        <dbReference type="ARBA" id="ARBA00022490"/>
    </source>
</evidence>
<comment type="similarity">
    <text evidence="5">Belongs to the Rap family.</text>
</comment>
<proteinExistence type="inferred from homology"/>
<dbReference type="SUPFAM" id="SSF48452">
    <property type="entry name" value="TPR-like"/>
    <property type="match status" value="2"/>
</dbReference>
<dbReference type="Pfam" id="PF13181">
    <property type="entry name" value="TPR_8"/>
    <property type="match status" value="1"/>
</dbReference>
<evidence type="ECO:0000313" key="9">
    <source>
        <dbReference type="EMBL" id="SDI94413.1"/>
    </source>
</evidence>
<dbReference type="InterPro" id="IPR001387">
    <property type="entry name" value="Cro/C1-type_HTH"/>
</dbReference>